<organism evidence="8 9">
    <name type="scientific">Fumia xinanensis</name>
    <dbReference type="NCBI Taxonomy" id="2763659"/>
    <lineage>
        <taxon>Bacteria</taxon>
        <taxon>Bacillati</taxon>
        <taxon>Bacillota</taxon>
        <taxon>Clostridia</taxon>
        <taxon>Eubacteriales</taxon>
        <taxon>Oscillospiraceae</taxon>
        <taxon>Fumia</taxon>
    </lineage>
</organism>
<name>A0A926E5B9_9FIRM</name>
<dbReference type="GO" id="GO:0000455">
    <property type="term" value="P:enzyme-directed rRNA pseudouridine synthesis"/>
    <property type="evidence" value="ECO:0007669"/>
    <property type="project" value="TreeGrafter"/>
</dbReference>
<dbReference type="Gene3D" id="3.30.2350.10">
    <property type="entry name" value="Pseudouridine synthase"/>
    <property type="match status" value="1"/>
</dbReference>
<evidence type="ECO:0000313" key="8">
    <source>
        <dbReference type="EMBL" id="MBC8559496.1"/>
    </source>
</evidence>
<dbReference type="RefSeq" id="WP_249294389.1">
    <property type="nucleotide sequence ID" value="NZ_JACRSV010000001.1"/>
</dbReference>
<feature type="active site" evidence="4">
    <location>
        <position position="140"/>
    </location>
</feature>
<dbReference type="PANTHER" id="PTHR21600:SF44">
    <property type="entry name" value="RIBOSOMAL LARGE SUBUNIT PSEUDOURIDINE SYNTHASE D"/>
    <property type="match status" value="1"/>
</dbReference>
<dbReference type="PROSITE" id="PS01129">
    <property type="entry name" value="PSI_RLU"/>
    <property type="match status" value="1"/>
</dbReference>
<dbReference type="CDD" id="cd02869">
    <property type="entry name" value="PseudoU_synth_RluA_like"/>
    <property type="match status" value="1"/>
</dbReference>
<dbReference type="SMART" id="SM00363">
    <property type="entry name" value="S4"/>
    <property type="match status" value="1"/>
</dbReference>
<protein>
    <recommendedName>
        <fullName evidence="6">Pseudouridine synthase</fullName>
        <ecNumber evidence="6">5.4.99.-</ecNumber>
    </recommendedName>
</protein>
<evidence type="ECO:0000313" key="9">
    <source>
        <dbReference type="Proteomes" id="UP000610760"/>
    </source>
</evidence>
<dbReference type="InterPro" id="IPR036986">
    <property type="entry name" value="S4_RNA-bd_sf"/>
</dbReference>
<dbReference type="EC" id="5.4.99.-" evidence="6"/>
<evidence type="ECO:0000256" key="6">
    <source>
        <dbReference type="RuleBase" id="RU362028"/>
    </source>
</evidence>
<comment type="function">
    <text evidence="6">Responsible for synthesis of pseudouridine from uracil.</text>
</comment>
<keyword evidence="5" id="KW-0694">RNA-binding</keyword>
<dbReference type="Pfam" id="PF00849">
    <property type="entry name" value="PseudoU_synth_2"/>
    <property type="match status" value="1"/>
</dbReference>
<evidence type="ECO:0000256" key="5">
    <source>
        <dbReference type="PROSITE-ProRule" id="PRU00182"/>
    </source>
</evidence>
<evidence type="ECO:0000256" key="3">
    <source>
        <dbReference type="ARBA" id="ARBA00023235"/>
    </source>
</evidence>
<comment type="similarity">
    <text evidence="2 6">Belongs to the pseudouridine synthase RluA family.</text>
</comment>
<dbReference type="EMBL" id="JACRSV010000001">
    <property type="protein sequence ID" value="MBC8559496.1"/>
    <property type="molecule type" value="Genomic_DNA"/>
</dbReference>
<dbReference type="NCBIfam" id="TIGR00005">
    <property type="entry name" value="rluA_subfam"/>
    <property type="match status" value="1"/>
</dbReference>
<dbReference type="PROSITE" id="PS50889">
    <property type="entry name" value="S4"/>
    <property type="match status" value="1"/>
</dbReference>
<sequence length="302" mass="34157">MKKQNHGAKKPSRPLSFVAEHKDTLLPFLLEQVKGKSRNNIKNLLSKRLVQVDGKTVTQFDHPLRPGQTVSIAPIRAKAEPSLPFDLLYEDDEIIVIDKPAGLLSIATEKEKNLTAYHMVTDYVKEKNKQNRIFIIHRLDKDTSGVLMFAKTEESKHSFQDNWEQIVKLRRYLAVVEGVPEKPSGTVRSFLLETSTHLVYSSSDGSGKEAITHYQILKSSEEYALLDVKIDTGRKNQIRVHMKDLGHPVAGDKKYGGSGSPMRRLGLHAIELKLIHPVTGQELCFTAKPPKEFKRMFPAQQK</sequence>
<comment type="catalytic activity">
    <reaction evidence="1 6">
        <text>a uridine in RNA = a pseudouridine in RNA</text>
        <dbReference type="Rhea" id="RHEA:48348"/>
        <dbReference type="Rhea" id="RHEA-COMP:12068"/>
        <dbReference type="Rhea" id="RHEA-COMP:12069"/>
        <dbReference type="ChEBI" id="CHEBI:65314"/>
        <dbReference type="ChEBI" id="CHEBI:65315"/>
    </reaction>
</comment>
<dbReference type="InterPro" id="IPR020103">
    <property type="entry name" value="PsdUridine_synth_cat_dom_sf"/>
</dbReference>
<evidence type="ECO:0000256" key="4">
    <source>
        <dbReference type="PIRSR" id="PIRSR606225-1"/>
    </source>
</evidence>
<dbReference type="InterPro" id="IPR006224">
    <property type="entry name" value="PsdUridine_synth_RluA-like_CS"/>
</dbReference>
<dbReference type="SUPFAM" id="SSF55174">
    <property type="entry name" value="Alpha-L RNA-binding motif"/>
    <property type="match status" value="1"/>
</dbReference>
<dbReference type="Gene3D" id="3.10.290.10">
    <property type="entry name" value="RNA-binding S4 domain"/>
    <property type="match status" value="1"/>
</dbReference>
<dbReference type="InterPro" id="IPR006225">
    <property type="entry name" value="PsdUridine_synth_RluC/D"/>
</dbReference>
<dbReference type="CDD" id="cd00165">
    <property type="entry name" value="S4"/>
    <property type="match status" value="1"/>
</dbReference>
<dbReference type="InterPro" id="IPR002942">
    <property type="entry name" value="S4_RNA-bd"/>
</dbReference>
<evidence type="ECO:0000256" key="1">
    <source>
        <dbReference type="ARBA" id="ARBA00000073"/>
    </source>
</evidence>
<evidence type="ECO:0000259" key="7">
    <source>
        <dbReference type="SMART" id="SM00363"/>
    </source>
</evidence>
<keyword evidence="3 6" id="KW-0413">Isomerase</keyword>
<comment type="caution">
    <text evidence="8">The sequence shown here is derived from an EMBL/GenBank/DDBJ whole genome shotgun (WGS) entry which is preliminary data.</text>
</comment>
<dbReference type="AlphaFoldDB" id="A0A926E5B9"/>
<evidence type="ECO:0000256" key="2">
    <source>
        <dbReference type="ARBA" id="ARBA00010876"/>
    </source>
</evidence>
<keyword evidence="9" id="KW-1185">Reference proteome</keyword>
<accession>A0A926E5B9</accession>
<dbReference type="GO" id="GO:0120159">
    <property type="term" value="F:rRNA pseudouridine synthase activity"/>
    <property type="evidence" value="ECO:0007669"/>
    <property type="project" value="UniProtKB-ARBA"/>
</dbReference>
<dbReference type="GO" id="GO:0003723">
    <property type="term" value="F:RNA binding"/>
    <property type="evidence" value="ECO:0007669"/>
    <property type="project" value="UniProtKB-KW"/>
</dbReference>
<dbReference type="Proteomes" id="UP000610760">
    <property type="component" value="Unassembled WGS sequence"/>
</dbReference>
<feature type="domain" description="RNA-binding S4" evidence="7">
    <location>
        <begin position="24"/>
        <end position="80"/>
    </location>
</feature>
<dbReference type="PANTHER" id="PTHR21600">
    <property type="entry name" value="MITOCHONDRIAL RNA PSEUDOURIDINE SYNTHASE"/>
    <property type="match status" value="1"/>
</dbReference>
<reference evidence="8" key="1">
    <citation type="submission" date="2020-08" db="EMBL/GenBank/DDBJ databases">
        <title>Genome public.</title>
        <authorList>
            <person name="Liu C."/>
            <person name="Sun Q."/>
        </authorList>
    </citation>
    <scope>NUCLEOTIDE SEQUENCE</scope>
    <source>
        <strain evidence="8">NSJ-33</strain>
    </source>
</reference>
<dbReference type="InterPro" id="IPR006145">
    <property type="entry name" value="PsdUridine_synth_RsuA/RluA"/>
</dbReference>
<dbReference type="SUPFAM" id="SSF55120">
    <property type="entry name" value="Pseudouridine synthase"/>
    <property type="match status" value="1"/>
</dbReference>
<gene>
    <name evidence="8" type="ORF">H8710_05350</name>
</gene>
<dbReference type="InterPro" id="IPR050188">
    <property type="entry name" value="RluA_PseudoU_synthase"/>
</dbReference>
<proteinExistence type="inferred from homology"/>